<evidence type="ECO:0000313" key="10">
    <source>
        <dbReference type="EMBL" id="GFQ82276.1"/>
    </source>
</evidence>
<sequence>MNIPEMAADTDARIIPIKGKPKSGRVWKTDKSKFSSMCQVKPLKLNWSKKLELRQERKNLLSHVSEIKERKQREKELWKQTRRENIERKRENEIKSEIVQVITNTAKLRRMRKKDLKMIRKRDTNPKPT</sequence>
<reference evidence="10" key="1">
    <citation type="submission" date="2020-07" db="EMBL/GenBank/DDBJ databases">
        <title>Multicomponent nature underlies the extraordinary mechanical properties of spider dragline silk.</title>
        <authorList>
            <person name="Kono N."/>
            <person name="Nakamura H."/>
            <person name="Mori M."/>
            <person name="Yoshida Y."/>
            <person name="Ohtoshi R."/>
            <person name="Malay A.D."/>
            <person name="Moran D.A.P."/>
            <person name="Tomita M."/>
            <person name="Numata K."/>
            <person name="Arakawa K."/>
        </authorList>
    </citation>
    <scope>NUCLEOTIDE SEQUENCE</scope>
</reference>
<evidence type="ECO:0000256" key="5">
    <source>
        <dbReference type="ARBA" id="ARBA00022553"/>
    </source>
</evidence>
<evidence type="ECO:0000256" key="7">
    <source>
        <dbReference type="ARBA" id="ARBA00023054"/>
    </source>
</evidence>
<dbReference type="GO" id="GO:0005694">
    <property type="term" value="C:chromosome"/>
    <property type="evidence" value="ECO:0007669"/>
    <property type="project" value="UniProtKB-SubCell"/>
</dbReference>
<comment type="caution">
    <text evidence="10">The sequence shown here is derived from an EMBL/GenBank/DDBJ whole genome shotgun (WGS) entry which is preliminary data.</text>
</comment>
<evidence type="ECO:0000313" key="11">
    <source>
        <dbReference type="Proteomes" id="UP000887116"/>
    </source>
</evidence>
<accession>A0A8X6KSB9</accession>
<protein>
    <recommendedName>
        <fullName evidence="3">Coiled-coil domain-containing protein 86</fullName>
    </recommendedName>
</protein>
<keyword evidence="7" id="KW-0175">Coiled coil</keyword>
<evidence type="ECO:0000256" key="8">
    <source>
        <dbReference type="ARBA" id="ARBA00023242"/>
    </source>
</evidence>
<gene>
    <name evidence="10" type="primary">X975_02450</name>
    <name evidence="10" type="ORF">TNCT_185291</name>
</gene>
<evidence type="ECO:0000256" key="3">
    <source>
        <dbReference type="ARBA" id="ARBA00016738"/>
    </source>
</evidence>
<evidence type="ECO:0000256" key="2">
    <source>
        <dbReference type="ARBA" id="ARBA00004604"/>
    </source>
</evidence>
<comment type="subcellular location">
    <subcellularLocation>
        <location evidence="1">Chromosome</location>
    </subcellularLocation>
    <subcellularLocation>
        <location evidence="2">Nucleus</location>
        <location evidence="2">Nucleolus</location>
    </subcellularLocation>
</comment>
<proteinExistence type="predicted"/>
<dbReference type="InterPro" id="IPR026570">
    <property type="entry name" value="CCDC86"/>
</dbReference>
<dbReference type="Proteomes" id="UP000887116">
    <property type="component" value="Unassembled WGS sequence"/>
</dbReference>
<name>A0A8X6KSB9_TRICU</name>
<keyword evidence="5" id="KW-0597">Phosphoprotein</keyword>
<dbReference type="OrthoDB" id="277961at2759"/>
<dbReference type="AlphaFoldDB" id="A0A8X6KSB9"/>
<keyword evidence="6" id="KW-0164">Citrullination</keyword>
<keyword evidence="11" id="KW-1185">Reference proteome</keyword>
<keyword evidence="8" id="KW-0539">Nucleus</keyword>
<keyword evidence="4" id="KW-0158">Chromosome</keyword>
<dbReference type="EMBL" id="BMAO01032453">
    <property type="protein sequence ID" value="GFQ82276.1"/>
    <property type="molecule type" value="Genomic_DNA"/>
</dbReference>
<dbReference type="PANTHER" id="PTHR13557:SF1">
    <property type="entry name" value="COILED-COIL DOMAIN-CONTAINING PROTEIN 86"/>
    <property type="match status" value="1"/>
</dbReference>
<evidence type="ECO:0000256" key="4">
    <source>
        <dbReference type="ARBA" id="ARBA00022454"/>
    </source>
</evidence>
<dbReference type="GO" id="GO:0005730">
    <property type="term" value="C:nucleolus"/>
    <property type="evidence" value="ECO:0007669"/>
    <property type="project" value="UniProtKB-SubCell"/>
</dbReference>
<evidence type="ECO:0000256" key="1">
    <source>
        <dbReference type="ARBA" id="ARBA00004286"/>
    </source>
</evidence>
<comment type="function">
    <text evidence="9">Required for proper chromosome segregation during mitosis and error-free mitotic progression.</text>
</comment>
<dbReference type="PANTHER" id="PTHR13557">
    <property type="entry name" value="COILED-COIL DOMAIN-CONTAINING PROTEIN 86"/>
    <property type="match status" value="1"/>
</dbReference>
<evidence type="ECO:0000256" key="6">
    <source>
        <dbReference type="ARBA" id="ARBA00022934"/>
    </source>
</evidence>
<evidence type="ECO:0000256" key="9">
    <source>
        <dbReference type="ARBA" id="ARBA00093307"/>
    </source>
</evidence>
<organism evidence="10 11">
    <name type="scientific">Trichonephila clavata</name>
    <name type="common">Joro spider</name>
    <name type="synonym">Nephila clavata</name>
    <dbReference type="NCBI Taxonomy" id="2740835"/>
    <lineage>
        <taxon>Eukaryota</taxon>
        <taxon>Metazoa</taxon>
        <taxon>Ecdysozoa</taxon>
        <taxon>Arthropoda</taxon>
        <taxon>Chelicerata</taxon>
        <taxon>Arachnida</taxon>
        <taxon>Araneae</taxon>
        <taxon>Araneomorphae</taxon>
        <taxon>Entelegynae</taxon>
        <taxon>Araneoidea</taxon>
        <taxon>Nephilidae</taxon>
        <taxon>Trichonephila</taxon>
    </lineage>
</organism>